<dbReference type="OrthoDB" id="276388at2759"/>
<evidence type="ECO:0000256" key="9">
    <source>
        <dbReference type="ARBA" id="ARBA00022741"/>
    </source>
</evidence>
<keyword evidence="17" id="KW-1185">Reference proteome</keyword>
<dbReference type="InParanoid" id="L8G084"/>
<dbReference type="GO" id="GO:0008531">
    <property type="term" value="F:riboflavin kinase activity"/>
    <property type="evidence" value="ECO:0007669"/>
    <property type="project" value="UniProtKB-EC"/>
</dbReference>
<dbReference type="FunCoup" id="L8G084">
    <property type="interactions" value="371"/>
</dbReference>
<dbReference type="InterPro" id="IPR023465">
    <property type="entry name" value="Riboflavin_kinase_dom_sf"/>
</dbReference>
<dbReference type="EMBL" id="GL573194">
    <property type="protein sequence ID" value="ELR06113.1"/>
    <property type="molecule type" value="Genomic_DNA"/>
</dbReference>
<dbReference type="PANTHER" id="PTHR22749">
    <property type="entry name" value="RIBOFLAVIN KINASE/FMN ADENYLYLTRANSFERASE"/>
    <property type="match status" value="1"/>
</dbReference>
<dbReference type="GO" id="GO:0009398">
    <property type="term" value="P:FMN biosynthetic process"/>
    <property type="evidence" value="ECO:0007669"/>
    <property type="project" value="UniProtKB-UniPathway"/>
</dbReference>
<feature type="region of interest" description="Disordered" evidence="14">
    <location>
        <begin position="1"/>
        <end position="71"/>
    </location>
</feature>
<dbReference type="EC" id="2.7.1.26" evidence="4"/>
<dbReference type="SMART" id="SM00904">
    <property type="entry name" value="Flavokinase"/>
    <property type="match status" value="1"/>
</dbReference>
<evidence type="ECO:0000313" key="16">
    <source>
        <dbReference type="EMBL" id="ELR06113.1"/>
    </source>
</evidence>
<evidence type="ECO:0000313" key="17">
    <source>
        <dbReference type="Proteomes" id="UP000011064"/>
    </source>
</evidence>
<evidence type="ECO:0000256" key="12">
    <source>
        <dbReference type="ARBA" id="ARBA00029960"/>
    </source>
</evidence>
<keyword evidence="8" id="KW-0808">Transferase</keyword>
<proteinExistence type="inferred from homology"/>
<name>L8G084_PSED2</name>
<evidence type="ECO:0000256" key="5">
    <source>
        <dbReference type="ARBA" id="ARBA00017394"/>
    </source>
</evidence>
<evidence type="ECO:0000259" key="15">
    <source>
        <dbReference type="SMART" id="SM00904"/>
    </source>
</evidence>
<dbReference type="InterPro" id="IPR015865">
    <property type="entry name" value="Riboflavin_kinase_bac/euk"/>
</dbReference>
<evidence type="ECO:0000256" key="4">
    <source>
        <dbReference type="ARBA" id="ARBA00012105"/>
    </source>
</evidence>
<evidence type="ECO:0000256" key="7">
    <source>
        <dbReference type="ARBA" id="ARBA00022643"/>
    </source>
</evidence>
<protein>
    <recommendedName>
        <fullName evidence="5">Riboflavin kinase</fullName>
        <ecNumber evidence="4">2.7.1.26</ecNumber>
    </recommendedName>
    <alternativeName>
        <fullName evidence="12">Flavin mononucleotide kinase 1</fullName>
    </alternativeName>
</protein>
<dbReference type="UniPathway" id="UPA00276">
    <property type="reaction ID" value="UER00406"/>
</dbReference>
<dbReference type="GO" id="GO:0009231">
    <property type="term" value="P:riboflavin biosynthetic process"/>
    <property type="evidence" value="ECO:0007669"/>
    <property type="project" value="InterPro"/>
</dbReference>
<comment type="pathway">
    <text evidence="2">Cofactor biosynthesis; FMN biosynthesis; FMN from riboflavin (ATP route): step 1/1.</text>
</comment>
<gene>
    <name evidence="16" type="ORF">GMDG_01987</name>
</gene>
<dbReference type="SUPFAM" id="SSF82114">
    <property type="entry name" value="Riboflavin kinase-like"/>
    <property type="match status" value="1"/>
</dbReference>
<sequence>MPPAIKEPRATIIGPASGPEAPYPLRLRGAVEKGFGRGSKQRPSPPSPSFPSLPSPESNHPPNPPKLGIPTANLPVTSAPWISTADSGVYFGWASLRLSSSHPSHPANDKDADEDAAELVPEERRKEGWRVFPMVMSIGYNPFYGNTLRSAEVHIMHSFPADFYGSQMALSILGYIRPEYDYVDKESLVKDIREDMAVAERSLEREAWRERRADGWLWGEEE</sequence>
<dbReference type="STRING" id="658429.L8G084"/>
<dbReference type="InterPro" id="IPR023468">
    <property type="entry name" value="Riboflavin_kinase"/>
</dbReference>
<evidence type="ECO:0000256" key="8">
    <source>
        <dbReference type="ARBA" id="ARBA00022679"/>
    </source>
</evidence>
<dbReference type="GO" id="GO:0005524">
    <property type="term" value="F:ATP binding"/>
    <property type="evidence" value="ECO:0007669"/>
    <property type="project" value="UniProtKB-KW"/>
</dbReference>
<dbReference type="Gene3D" id="2.40.30.30">
    <property type="entry name" value="Riboflavin kinase-like"/>
    <property type="match status" value="1"/>
</dbReference>
<keyword evidence="10" id="KW-0418">Kinase</keyword>
<keyword evidence="9" id="KW-0547">Nucleotide-binding</keyword>
<feature type="compositionally biased region" description="Pro residues" evidence="14">
    <location>
        <begin position="43"/>
        <end position="67"/>
    </location>
</feature>
<dbReference type="HOGENOM" id="CLU_048437_3_2_1"/>
<evidence type="ECO:0000256" key="10">
    <source>
        <dbReference type="ARBA" id="ARBA00022777"/>
    </source>
</evidence>
<reference evidence="17" key="1">
    <citation type="submission" date="2010-09" db="EMBL/GenBank/DDBJ databases">
        <title>The genome sequence of Geomyces destructans 20631-21.</title>
        <authorList>
            <consortium name="The Broad Institute Genome Sequencing Platform"/>
            <person name="Cuomo C.A."/>
            <person name="Blehert D.S."/>
            <person name="Lorch J.M."/>
            <person name="Young S.K."/>
            <person name="Zeng Q."/>
            <person name="Gargeya S."/>
            <person name="Fitzgerald M."/>
            <person name="Haas B."/>
            <person name="Abouelleil A."/>
            <person name="Alvarado L."/>
            <person name="Arachchi H.M."/>
            <person name="Berlin A."/>
            <person name="Brown A."/>
            <person name="Chapman S.B."/>
            <person name="Chen Z."/>
            <person name="Dunbar C."/>
            <person name="Freedman E."/>
            <person name="Gearin G."/>
            <person name="Gellesch M."/>
            <person name="Goldberg J."/>
            <person name="Griggs A."/>
            <person name="Gujja S."/>
            <person name="Heiman D."/>
            <person name="Howarth C."/>
            <person name="Larson L."/>
            <person name="Lui A."/>
            <person name="MacDonald P.J.P."/>
            <person name="Montmayeur A."/>
            <person name="Murphy C."/>
            <person name="Neiman D."/>
            <person name="Pearson M."/>
            <person name="Priest M."/>
            <person name="Roberts A."/>
            <person name="Saif S."/>
            <person name="Shea T."/>
            <person name="Shenoy N."/>
            <person name="Sisk P."/>
            <person name="Stolte C."/>
            <person name="Sykes S."/>
            <person name="Wortman J."/>
            <person name="Nusbaum C."/>
            <person name="Birren B."/>
        </authorList>
    </citation>
    <scope>NUCLEOTIDE SEQUENCE [LARGE SCALE GENOMIC DNA]</scope>
    <source>
        <strain evidence="17">ATCC MYA-4855 / 20631-21</strain>
    </source>
</reference>
<evidence type="ECO:0000256" key="6">
    <source>
        <dbReference type="ARBA" id="ARBA00022630"/>
    </source>
</evidence>
<comment type="function">
    <text evidence="1">Catalyzes the phosphorylation of riboflavin (vitamin B2) to form flavin mononucleotide (FMN) coenzyme.</text>
</comment>
<keyword evidence="7" id="KW-0288">FMN</keyword>
<comment type="similarity">
    <text evidence="3">Belongs to the flavokinase family.</text>
</comment>
<dbReference type="VEuPathDB" id="FungiDB:GMDG_01987"/>
<dbReference type="Pfam" id="PF01687">
    <property type="entry name" value="Flavokinase"/>
    <property type="match status" value="1"/>
</dbReference>
<evidence type="ECO:0000256" key="3">
    <source>
        <dbReference type="ARBA" id="ARBA00010108"/>
    </source>
</evidence>
<accession>L8G084</accession>
<dbReference type="Proteomes" id="UP000011064">
    <property type="component" value="Unassembled WGS sequence"/>
</dbReference>
<dbReference type="AlphaFoldDB" id="L8G084"/>
<keyword evidence="11" id="KW-0067">ATP-binding</keyword>
<feature type="domain" description="Riboflavin kinase" evidence="15">
    <location>
        <begin position="20"/>
        <end position="204"/>
    </location>
</feature>
<evidence type="ECO:0000256" key="14">
    <source>
        <dbReference type="SAM" id="MobiDB-lite"/>
    </source>
</evidence>
<evidence type="ECO:0000256" key="1">
    <source>
        <dbReference type="ARBA" id="ARBA00003572"/>
    </source>
</evidence>
<dbReference type="PANTHER" id="PTHR22749:SF6">
    <property type="entry name" value="RIBOFLAVIN KINASE"/>
    <property type="match status" value="1"/>
</dbReference>
<keyword evidence="6" id="KW-0285">Flavoprotein</keyword>
<organism evidence="16 17">
    <name type="scientific">Pseudogymnoascus destructans (strain ATCC MYA-4855 / 20631-21)</name>
    <name type="common">Bat white-nose syndrome fungus</name>
    <name type="synonym">Geomyces destructans</name>
    <dbReference type="NCBI Taxonomy" id="658429"/>
    <lineage>
        <taxon>Eukaryota</taxon>
        <taxon>Fungi</taxon>
        <taxon>Dikarya</taxon>
        <taxon>Ascomycota</taxon>
        <taxon>Pezizomycotina</taxon>
        <taxon>Leotiomycetes</taxon>
        <taxon>Thelebolales</taxon>
        <taxon>Thelebolaceae</taxon>
        <taxon>Pseudogymnoascus</taxon>
    </lineage>
</organism>
<evidence type="ECO:0000256" key="13">
    <source>
        <dbReference type="ARBA" id="ARBA00047880"/>
    </source>
</evidence>
<dbReference type="GO" id="GO:0005739">
    <property type="term" value="C:mitochondrion"/>
    <property type="evidence" value="ECO:0007669"/>
    <property type="project" value="TreeGrafter"/>
</dbReference>
<evidence type="ECO:0000256" key="2">
    <source>
        <dbReference type="ARBA" id="ARBA00005201"/>
    </source>
</evidence>
<evidence type="ECO:0000256" key="11">
    <source>
        <dbReference type="ARBA" id="ARBA00022840"/>
    </source>
</evidence>
<comment type="catalytic activity">
    <reaction evidence="13">
        <text>riboflavin + ATP = FMN + ADP + H(+)</text>
        <dbReference type="Rhea" id="RHEA:14357"/>
        <dbReference type="ChEBI" id="CHEBI:15378"/>
        <dbReference type="ChEBI" id="CHEBI:30616"/>
        <dbReference type="ChEBI" id="CHEBI:57986"/>
        <dbReference type="ChEBI" id="CHEBI:58210"/>
        <dbReference type="ChEBI" id="CHEBI:456216"/>
        <dbReference type="EC" id="2.7.1.26"/>
    </reaction>
</comment>